<dbReference type="InParanoid" id="B8MS10"/>
<protein>
    <submittedName>
        <fullName evidence="2">Uncharacterized protein</fullName>
    </submittedName>
</protein>
<reference evidence="3" key="1">
    <citation type="journal article" date="2015" name="Genome Announc.">
        <title>Genome sequence of the AIDS-associated pathogen Penicillium marneffei (ATCC18224) and its near taxonomic relative Talaromyces stipitatus (ATCC10500).</title>
        <authorList>
            <person name="Nierman W.C."/>
            <person name="Fedorova-Abrams N.D."/>
            <person name="Andrianopoulos A."/>
        </authorList>
    </citation>
    <scope>NUCLEOTIDE SEQUENCE [LARGE SCALE GENOMIC DNA]</scope>
    <source>
        <strain evidence="3">ATCC 10500 / CBS 375.48 / QM 6759 / NRRL 1006</strain>
    </source>
</reference>
<accession>B8MS10</accession>
<keyword evidence="1" id="KW-0812">Transmembrane</keyword>
<keyword evidence="1" id="KW-1133">Transmembrane helix</keyword>
<evidence type="ECO:0000256" key="1">
    <source>
        <dbReference type="SAM" id="Phobius"/>
    </source>
</evidence>
<organism evidence="2 3">
    <name type="scientific">Talaromyces stipitatus (strain ATCC 10500 / CBS 375.48 / QM 6759 / NRRL 1006)</name>
    <name type="common">Penicillium stipitatum</name>
    <dbReference type="NCBI Taxonomy" id="441959"/>
    <lineage>
        <taxon>Eukaryota</taxon>
        <taxon>Fungi</taxon>
        <taxon>Dikarya</taxon>
        <taxon>Ascomycota</taxon>
        <taxon>Pezizomycotina</taxon>
        <taxon>Eurotiomycetes</taxon>
        <taxon>Eurotiomycetidae</taxon>
        <taxon>Eurotiales</taxon>
        <taxon>Trichocomaceae</taxon>
        <taxon>Talaromyces</taxon>
        <taxon>Talaromyces sect. Talaromyces</taxon>
    </lineage>
</organism>
<keyword evidence="3" id="KW-1185">Reference proteome</keyword>
<dbReference type="Proteomes" id="UP000001745">
    <property type="component" value="Unassembled WGS sequence"/>
</dbReference>
<gene>
    <name evidence="2" type="ORF">TSTA_001260</name>
</gene>
<dbReference type="HOGENOM" id="CLU_1807518_0_0_1"/>
<dbReference type="RefSeq" id="XP_002487709.1">
    <property type="nucleotide sequence ID" value="XM_002487664.1"/>
</dbReference>
<proteinExistence type="predicted"/>
<sequence length="143" mass="15766">MCAQVELQVIQQSCHALIPGLKTTYGYTPSQAAGIVFVTPFGLSMCLHTTQMAWKRNWWCLVFVLGFLSTIFPTPPPLLLPSSSVAIQIAKRKVARPPRPLGSPSKIIPLLLGTPKGAMKLATWLSESRFFEDTCPRRPLLST</sequence>
<evidence type="ECO:0000313" key="3">
    <source>
        <dbReference type="Proteomes" id="UP000001745"/>
    </source>
</evidence>
<dbReference type="GeneID" id="8098620"/>
<dbReference type="OrthoDB" id="1844152at2759"/>
<evidence type="ECO:0000313" key="2">
    <source>
        <dbReference type="EMBL" id="EED12055.1"/>
    </source>
</evidence>
<dbReference type="VEuPathDB" id="FungiDB:TSTA_001260"/>
<dbReference type="EMBL" id="EQ962660">
    <property type="protein sequence ID" value="EED12055.1"/>
    <property type="molecule type" value="Genomic_DNA"/>
</dbReference>
<feature type="transmembrane region" description="Helical" evidence="1">
    <location>
        <begin position="57"/>
        <end position="74"/>
    </location>
</feature>
<name>B8MS10_TALSN</name>
<keyword evidence="1" id="KW-0472">Membrane</keyword>
<dbReference type="STRING" id="441959.B8MS10"/>
<dbReference type="AlphaFoldDB" id="B8MS10"/>